<feature type="non-terminal residue" evidence="2">
    <location>
        <position position="155"/>
    </location>
</feature>
<feature type="compositionally biased region" description="Basic and acidic residues" evidence="1">
    <location>
        <begin position="91"/>
        <end position="105"/>
    </location>
</feature>
<gene>
    <name evidence="2" type="ORF">PCOR1329_LOCUS70291</name>
</gene>
<sequence length="155" mass="16604">APAACAGVRARLLEEGFAALAPAELRWSVSVEALARGAVALESFGWPATFLLMYDEAWAMGADAARLMAEATGNAPCLDIVGFHVDPRRTKGFSPHRDRQPEDWTPRGVPAPVSGTFKADGMAKYVTLWAALTDATPDNSCLHFVPRSCDPGYPD</sequence>
<accession>A0ABN9WSY0</accession>
<reference evidence="2" key="1">
    <citation type="submission" date="2023-10" db="EMBL/GenBank/DDBJ databases">
        <authorList>
            <person name="Chen Y."/>
            <person name="Shah S."/>
            <person name="Dougan E. K."/>
            <person name="Thang M."/>
            <person name="Chan C."/>
        </authorList>
    </citation>
    <scope>NUCLEOTIDE SEQUENCE [LARGE SCALE GENOMIC DNA]</scope>
</reference>
<dbReference type="EMBL" id="CAUYUJ010019281">
    <property type="protein sequence ID" value="CAK0889907.1"/>
    <property type="molecule type" value="Genomic_DNA"/>
</dbReference>
<proteinExistence type="predicted"/>
<dbReference type="Gene3D" id="2.60.120.620">
    <property type="entry name" value="q2cbj1_9rhob like domain"/>
    <property type="match status" value="1"/>
</dbReference>
<feature type="non-terminal residue" evidence="2">
    <location>
        <position position="1"/>
    </location>
</feature>
<organism evidence="2 3">
    <name type="scientific">Prorocentrum cordatum</name>
    <dbReference type="NCBI Taxonomy" id="2364126"/>
    <lineage>
        <taxon>Eukaryota</taxon>
        <taxon>Sar</taxon>
        <taxon>Alveolata</taxon>
        <taxon>Dinophyceae</taxon>
        <taxon>Prorocentrales</taxon>
        <taxon>Prorocentraceae</taxon>
        <taxon>Prorocentrum</taxon>
    </lineage>
</organism>
<feature type="region of interest" description="Disordered" evidence="1">
    <location>
        <begin position="91"/>
        <end position="111"/>
    </location>
</feature>
<keyword evidence="3" id="KW-1185">Reference proteome</keyword>
<evidence type="ECO:0000313" key="2">
    <source>
        <dbReference type="EMBL" id="CAK0889907.1"/>
    </source>
</evidence>
<protein>
    <submittedName>
        <fullName evidence="2">Uncharacterized protein</fullName>
    </submittedName>
</protein>
<dbReference type="SUPFAM" id="SSF51197">
    <property type="entry name" value="Clavaminate synthase-like"/>
    <property type="match status" value="1"/>
</dbReference>
<evidence type="ECO:0000256" key="1">
    <source>
        <dbReference type="SAM" id="MobiDB-lite"/>
    </source>
</evidence>
<dbReference type="Proteomes" id="UP001189429">
    <property type="component" value="Unassembled WGS sequence"/>
</dbReference>
<name>A0ABN9WSY0_9DINO</name>
<comment type="caution">
    <text evidence="2">The sequence shown here is derived from an EMBL/GenBank/DDBJ whole genome shotgun (WGS) entry which is preliminary data.</text>
</comment>
<evidence type="ECO:0000313" key="3">
    <source>
        <dbReference type="Proteomes" id="UP001189429"/>
    </source>
</evidence>